<evidence type="ECO:0000313" key="4">
    <source>
        <dbReference type="Proteomes" id="UP000809349"/>
    </source>
</evidence>
<evidence type="ECO:0000313" key="3">
    <source>
        <dbReference type="EMBL" id="MBZ2209796.1"/>
    </source>
</evidence>
<dbReference type="InterPro" id="IPR038674">
    <property type="entry name" value="CzcE_sf"/>
</dbReference>
<reference evidence="3 4" key="2">
    <citation type="submission" date="2021-08" db="EMBL/GenBank/DDBJ databases">
        <title>Massilia sp. R798.</title>
        <authorList>
            <person name="Baek J.H."/>
            <person name="Jung H.S."/>
            <person name="Kim K.R."/>
            <person name="Jeon C.O."/>
        </authorList>
    </citation>
    <scope>NUCLEOTIDE SEQUENCE [LARGE SCALE GENOMIC DNA]</scope>
    <source>
        <strain evidence="3 4">R798</strain>
    </source>
</reference>
<accession>A0ABS7SV32</accession>
<feature type="chain" id="PRO_5047058330" evidence="2">
    <location>
        <begin position="25"/>
        <end position="126"/>
    </location>
</feature>
<name>A0ABS7SV32_9BURK</name>
<dbReference type="InterPro" id="IPR031560">
    <property type="entry name" value="CzcE"/>
</dbReference>
<dbReference type="Gene3D" id="2.60.40.2280">
    <property type="entry name" value="Heavy-metal resistance protein CzcE"/>
    <property type="match status" value="1"/>
</dbReference>
<gene>
    <name evidence="3" type="ORF">I4X03_021230</name>
</gene>
<keyword evidence="4" id="KW-1185">Reference proteome</keyword>
<reference evidence="3 4" key="1">
    <citation type="submission" date="2021-01" db="EMBL/GenBank/DDBJ databases">
        <authorList>
            <person name="Ruan W."/>
            <person name="Khan S.A."/>
            <person name="Jeon C.O."/>
        </authorList>
    </citation>
    <scope>NUCLEOTIDE SEQUENCE [LARGE SCALE GENOMIC DNA]</scope>
    <source>
        <strain evidence="3 4">R798</strain>
    </source>
</reference>
<evidence type="ECO:0000256" key="1">
    <source>
        <dbReference type="SAM" id="MobiDB-lite"/>
    </source>
</evidence>
<feature type="signal peptide" evidence="2">
    <location>
        <begin position="1"/>
        <end position="24"/>
    </location>
</feature>
<dbReference type="Proteomes" id="UP000809349">
    <property type="component" value="Unassembled WGS sequence"/>
</dbReference>
<proteinExistence type="predicted"/>
<dbReference type="RefSeq" id="WP_223470490.1">
    <property type="nucleotide sequence ID" value="NZ_JAFBIL020000009.1"/>
</dbReference>
<sequence length="126" mass="13651">MKTTSIAALSFLACLSISQTAAHASERNDRGAPTNQADERANRQHPIAAPFGYATNATPERVITVVRGKTRHINVTRLESVRIIDGDSSVTWMFDTLGLPSFSLEKILPGSTGITVYVDENPMYSG</sequence>
<keyword evidence="2" id="KW-0732">Signal</keyword>
<feature type="region of interest" description="Disordered" evidence="1">
    <location>
        <begin position="23"/>
        <end position="45"/>
    </location>
</feature>
<evidence type="ECO:0000256" key="2">
    <source>
        <dbReference type="SAM" id="SignalP"/>
    </source>
</evidence>
<dbReference type="Pfam" id="PF16986">
    <property type="entry name" value="CzcE"/>
    <property type="match status" value="1"/>
</dbReference>
<organism evidence="3 4">
    <name type="scientific">Massilia soli</name>
    <dbReference type="NCBI Taxonomy" id="2792854"/>
    <lineage>
        <taxon>Bacteria</taxon>
        <taxon>Pseudomonadati</taxon>
        <taxon>Pseudomonadota</taxon>
        <taxon>Betaproteobacteria</taxon>
        <taxon>Burkholderiales</taxon>
        <taxon>Oxalobacteraceae</taxon>
        <taxon>Telluria group</taxon>
        <taxon>Massilia</taxon>
    </lineage>
</organism>
<comment type="caution">
    <text evidence="3">The sequence shown here is derived from an EMBL/GenBank/DDBJ whole genome shotgun (WGS) entry which is preliminary data.</text>
</comment>
<dbReference type="EMBL" id="JAFBIL020000009">
    <property type="protein sequence ID" value="MBZ2209796.1"/>
    <property type="molecule type" value="Genomic_DNA"/>
</dbReference>
<protein>
    <submittedName>
        <fullName evidence="3">CzcE family metal-binding protein</fullName>
    </submittedName>
</protein>